<evidence type="ECO:0000313" key="2">
    <source>
        <dbReference type="Proteomes" id="UP000634308"/>
    </source>
</evidence>
<dbReference type="Proteomes" id="UP000634308">
    <property type="component" value="Unassembled WGS sequence"/>
</dbReference>
<reference evidence="2" key="1">
    <citation type="journal article" date="2019" name="Int. J. Syst. Evol. Microbiol.">
        <title>The Global Catalogue of Microorganisms (GCM) 10K type strain sequencing project: providing services to taxonomists for standard genome sequencing and annotation.</title>
        <authorList>
            <consortium name="The Broad Institute Genomics Platform"/>
            <consortium name="The Broad Institute Genome Sequencing Center for Infectious Disease"/>
            <person name="Wu L."/>
            <person name="Ma J."/>
        </authorList>
    </citation>
    <scope>NUCLEOTIDE SEQUENCE [LARGE SCALE GENOMIC DNA]</scope>
    <source>
        <strain evidence="2">JCM 31404</strain>
    </source>
</reference>
<name>A0ABQ2RQ14_9DEIO</name>
<keyword evidence="2" id="KW-1185">Reference proteome</keyword>
<comment type="caution">
    <text evidence="1">The sequence shown here is derived from an EMBL/GenBank/DDBJ whole genome shotgun (WGS) entry which is preliminary data.</text>
</comment>
<organism evidence="1 2">
    <name type="scientific">Deinococcus seoulensis</name>
    <dbReference type="NCBI Taxonomy" id="1837379"/>
    <lineage>
        <taxon>Bacteria</taxon>
        <taxon>Thermotogati</taxon>
        <taxon>Deinococcota</taxon>
        <taxon>Deinococci</taxon>
        <taxon>Deinococcales</taxon>
        <taxon>Deinococcaceae</taxon>
        <taxon>Deinococcus</taxon>
    </lineage>
</organism>
<protein>
    <submittedName>
        <fullName evidence="1">Uncharacterized protein</fullName>
    </submittedName>
</protein>
<evidence type="ECO:0000313" key="1">
    <source>
        <dbReference type="EMBL" id="GGR48732.1"/>
    </source>
</evidence>
<gene>
    <name evidence="1" type="ORF">GCM10008959_07340</name>
</gene>
<proteinExistence type="predicted"/>
<sequence>MQTTKPRSITRTWEAVTHHEMDRVVVMTTVQTVTLSADRHGHKTAQIDGKPAQVEEAVNILNRAARVTLISEERQPIGKPRAARLHTLMGRAGIPSGEHYAFAGAALDRPVYSLAALTEEEARAVWAFLTYTHPHAA</sequence>
<dbReference type="RefSeq" id="WP_189063644.1">
    <property type="nucleotide sequence ID" value="NZ_BMQM01000003.1"/>
</dbReference>
<dbReference type="EMBL" id="BMQM01000003">
    <property type="protein sequence ID" value="GGR48732.1"/>
    <property type="molecule type" value="Genomic_DNA"/>
</dbReference>
<accession>A0ABQ2RQ14</accession>